<evidence type="ECO:0000259" key="18">
    <source>
        <dbReference type="SMART" id="SM00768"/>
    </source>
</evidence>
<dbReference type="PANTHER" id="PTHR32227">
    <property type="entry name" value="GLUCAN ENDO-1,3-BETA-GLUCOSIDASE BG1-RELATED-RELATED"/>
    <property type="match status" value="1"/>
</dbReference>
<comment type="similarity">
    <text evidence="3 15">Belongs to the glycosyl hydrolase 17 family.</text>
</comment>
<evidence type="ECO:0000256" key="9">
    <source>
        <dbReference type="ARBA" id="ARBA00022821"/>
    </source>
</evidence>
<dbReference type="OMA" id="RVGTCYF"/>
<evidence type="ECO:0000256" key="14">
    <source>
        <dbReference type="ARBA" id="ARBA00023295"/>
    </source>
</evidence>
<evidence type="ECO:0000256" key="10">
    <source>
        <dbReference type="ARBA" id="ARBA00023136"/>
    </source>
</evidence>
<keyword evidence="14 16" id="KW-0326">Glycosidase</keyword>
<organism evidence="19 20">
    <name type="scientific">Arabis alpina</name>
    <name type="common">Alpine rock-cress</name>
    <dbReference type="NCBI Taxonomy" id="50452"/>
    <lineage>
        <taxon>Eukaryota</taxon>
        <taxon>Viridiplantae</taxon>
        <taxon>Streptophyta</taxon>
        <taxon>Embryophyta</taxon>
        <taxon>Tracheophyta</taxon>
        <taxon>Spermatophyta</taxon>
        <taxon>Magnoliopsida</taxon>
        <taxon>eudicotyledons</taxon>
        <taxon>Gunneridae</taxon>
        <taxon>Pentapetalae</taxon>
        <taxon>rosids</taxon>
        <taxon>malvids</taxon>
        <taxon>Brassicales</taxon>
        <taxon>Brassicaceae</taxon>
        <taxon>Arabideae</taxon>
        <taxon>Arabis</taxon>
    </lineage>
</organism>
<evidence type="ECO:0000256" key="4">
    <source>
        <dbReference type="ARBA" id="ARBA00012780"/>
    </source>
</evidence>
<evidence type="ECO:0000256" key="11">
    <source>
        <dbReference type="ARBA" id="ARBA00023157"/>
    </source>
</evidence>
<evidence type="ECO:0000256" key="1">
    <source>
        <dbReference type="ARBA" id="ARBA00000382"/>
    </source>
</evidence>
<feature type="signal peptide" evidence="17">
    <location>
        <begin position="1"/>
        <end position="18"/>
    </location>
</feature>
<keyword evidence="7 17" id="KW-0732">Signal</keyword>
<dbReference type="eggNOG" id="ENOG502QRGZ">
    <property type="taxonomic scope" value="Eukaryota"/>
</dbReference>
<gene>
    <name evidence="19" type="ordered locus">AALP_Aa7g101400</name>
</gene>
<evidence type="ECO:0000313" key="19">
    <source>
        <dbReference type="EMBL" id="KFK29190.1"/>
    </source>
</evidence>
<evidence type="ECO:0000256" key="5">
    <source>
        <dbReference type="ARBA" id="ARBA00022475"/>
    </source>
</evidence>
<evidence type="ECO:0000313" key="20">
    <source>
        <dbReference type="Proteomes" id="UP000029120"/>
    </source>
</evidence>
<dbReference type="GO" id="GO:0006952">
    <property type="term" value="P:defense response"/>
    <property type="evidence" value="ECO:0007669"/>
    <property type="project" value="UniProtKB-KW"/>
</dbReference>
<dbReference type="AlphaFoldDB" id="A0A087GH38"/>
<keyword evidence="12" id="KW-0325">Glycoprotein</keyword>
<dbReference type="Gene3D" id="1.20.58.1040">
    <property type="match status" value="1"/>
</dbReference>
<evidence type="ECO:0000256" key="13">
    <source>
        <dbReference type="ARBA" id="ARBA00023288"/>
    </source>
</evidence>
<dbReference type="InterPro" id="IPR000490">
    <property type="entry name" value="Glyco_hydro_17"/>
</dbReference>
<keyword evidence="11" id="KW-1015">Disulfide bond</keyword>
<dbReference type="SMART" id="SM00768">
    <property type="entry name" value="X8"/>
    <property type="match status" value="1"/>
</dbReference>
<dbReference type="FunFam" id="1.20.58.1040:FF:000001">
    <property type="entry name" value="Glucan endo-1,3-beta-glucosidase 4"/>
    <property type="match status" value="1"/>
</dbReference>
<dbReference type="OrthoDB" id="941679at2759"/>
<dbReference type="InterPro" id="IPR017853">
    <property type="entry name" value="GH"/>
</dbReference>
<evidence type="ECO:0000256" key="12">
    <source>
        <dbReference type="ARBA" id="ARBA00023180"/>
    </source>
</evidence>
<dbReference type="PROSITE" id="PS00587">
    <property type="entry name" value="GLYCOSYL_HYDROL_F17"/>
    <property type="match status" value="1"/>
</dbReference>
<dbReference type="Gramene" id="KFK29190">
    <property type="protein sequence ID" value="KFK29190"/>
    <property type="gene ID" value="AALP_AA7G101400"/>
</dbReference>
<keyword evidence="8 16" id="KW-0378">Hydrolase</keyword>
<evidence type="ECO:0000256" key="7">
    <source>
        <dbReference type="ARBA" id="ARBA00022729"/>
    </source>
</evidence>
<dbReference type="Pfam" id="PF00332">
    <property type="entry name" value="Glyco_hydro_17"/>
    <property type="match status" value="1"/>
</dbReference>
<dbReference type="GO" id="GO:0005886">
    <property type="term" value="C:plasma membrane"/>
    <property type="evidence" value="ECO:0007669"/>
    <property type="project" value="UniProtKB-SubCell"/>
</dbReference>
<accession>A0A087GH38</accession>
<keyword evidence="6" id="KW-0336">GPI-anchor</keyword>
<dbReference type="InterPro" id="IPR044965">
    <property type="entry name" value="Glyco_hydro_17_plant"/>
</dbReference>
<keyword evidence="10" id="KW-0472">Membrane</keyword>
<dbReference type="Proteomes" id="UP000029120">
    <property type="component" value="Chromosome 7"/>
</dbReference>
<feature type="chain" id="PRO_5001822019" description="glucan endo-1,3-beta-D-glucosidase" evidence="17">
    <location>
        <begin position="19"/>
        <end position="461"/>
    </location>
</feature>
<evidence type="ECO:0000256" key="15">
    <source>
        <dbReference type="RuleBase" id="RU004335"/>
    </source>
</evidence>
<name>A0A087GH38_ARAAL</name>
<evidence type="ECO:0000256" key="2">
    <source>
        <dbReference type="ARBA" id="ARBA00004609"/>
    </source>
</evidence>
<keyword evidence="13" id="KW-0449">Lipoprotein</keyword>
<sequence>MALLPSFLIISLFSVAHAHYGLVGVNYGRVANNLPSPKQVVNLLKSQGINRTKIFDTDKNVLTALANSGINVIVCLPNELLSSVASDQSFSDNWVLTNIKEYFPATNIEAVAVGNEVFVDPSNTTPYLVSAMRNIHSSLVKYKLDQSIKVSSPIALSALANSYPPSSGSFKPDLIEQVIKPMLDLLRKTSSYLMVNVYPFFAYAANADKISLDYALFRDNAGNVDPGSGLRYNSLLDAQIDAVYSAMSAVGFNGVQLMVTETGWPSAGDVNEVGASQSNAAAYNGGLVKRVLTGKGTPLRPRDPLNVYLFALFNENQKPGPTSERNYGLFYPNEAKVYDVPFVAGKKRKSPLKGNRGHAPVPVPAVADEGEKWCVSNGEAGMEKLQAALDYACGEGGADCSPIQPGATCFNPESLEAHASYAFNSYYQKNARRVGTCFFGGAAHVVTQPPRYGKCDFPTKY</sequence>
<reference evidence="20" key="1">
    <citation type="journal article" date="2015" name="Nat. Plants">
        <title>Genome expansion of Arabis alpina linked with retrotransposition and reduced symmetric DNA methylation.</title>
        <authorList>
            <person name="Willing E.M."/>
            <person name="Rawat V."/>
            <person name="Mandakova T."/>
            <person name="Maumus F."/>
            <person name="James G.V."/>
            <person name="Nordstroem K.J."/>
            <person name="Becker C."/>
            <person name="Warthmann N."/>
            <person name="Chica C."/>
            <person name="Szarzynska B."/>
            <person name="Zytnicki M."/>
            <person name="Albani M.C."/>
            <person name="Kiefer C."/>
            <person name="Bergonzi S."/>
            <person name="Castaings L."/>
            <person name="Mateos J.L."/>
            <person name="Berns M.C."/>
            <person name="Bujdoso N."/>
            <person name="Piofczyk T."/>
            <person name="de Lorenzo L."/>
            <person name="Barrero-Sicilia C."/>
            <person name="Mateos I."/>
            <person name="Piednoel M."/>
            <person name="Hagmann J."/>
            <person name="Chen-Min-Tao R."/>
            <person name="Iglesias-Fernandez R."/>
            <person name="Schuster S.C."/>
            <person name="Alonso-Blanco C."/>
            <person name="Roudier F."/>
            <person name="Carbonero P."/>
            <person name="Paz-Ares J."/>
            <person name="Davis S.J."/>
            <person name="Pecinka A."/>
            <person name="Quesneville H."/>
            <person name="Colot V."/>
            <person name="Lysak M.A."/>
            <person name="Weigel D."/>
            <person name="Coupland G."/>
            <person name="Schneeberger K."/>
        </authorList>
    </citation>
    <scope>NUCLEOTIDE SEQUENCE [LARGE SCALE GENOMIC DNA]</scope>
    <source>
        <strain evidence="20">cv. Pajares</strain>
    </source>
</reference>
<dbReference type="EC" id="3.2.1.39" evidence="4"/>
<dbReference type="GO" id="GO:0009506">
    <property type="term" value="C:plasmodesma"/>
    <property type="evidence" value="ECO:0007669"/>
    <property type="project" value="UniProtKB-ARBA"/>
</dbReference>
<dbReference type="InterPro" id="IPR012946">
    <property type="entry name" value="X8"/>
</dbReference>
<evidence type="ECO:0000256" key="17">
    <source>
        <dbReference type="SAM" id="SignalP"/>
    </source>
</evidence>
<comment type="subcellular location">
    <subcellularLocation>
        <location evidence="2">Cell membrane</location>
        <topology evidence="2">Lipid-anchor</topology>
        <topology evidence="2">GPI-anchor</topology>
    </subcellularLocation>
</comment>
<evidence type="ECO:0000256" key="8">
    <source>
        <dbReference type="ARBA" id="ARBA00022801"/>
    </source>
</evidence>
<comment type="catalytic activity">
    <reaction evidence="1">
        <text>Hydrolysis of (1-&gt;3)-beta-D-glucosidic linkages in (1-&gt;3)-beta-D-glucans.</text>
        <dbReference type="EC" id="3.2.1.39"/>
    </reaction>
</comment>
<dbReference type="GO" id="GO:0042973">
    <property type="term" value="F:glucan endo-1,3-beta-D-glucosidase activity"/>
    <property type="evidence" value="ECO:0007669"/>
    <property type="project" value="UniProtKB-EC"/>
</dbReference>
<dbReference type="GO" id="GO:0005975">
    <property type="term" value="P:carbohydrate metabolic process"/>
    <property type="evidence" value="ECO:0007669"/>
    <property type="project" value="InterPro"/>
</dbReference>
<keyword evidence="5" id="KW-1003">Cell membrane</keyword>
<dbReference type="FunFam" id="3.20.20.80:FF:000002">
    <property type="entry name" value="Glucan endo-1,3-beta-glucosidase 3"/>
    <property type="match status" value="1"/>
</dbReference>
<evidence type="ECO:0000256" key="16">
    <source>
        <dbReference type="RuleBase" id="RU004336"/>
    </source>
</evidence>
<evidence type="ECO:0000256" key="3">
    <source>
        <dbReference type="ARBA" id="ARBA00008773"/>
    </source>
</evidence>
<proteinExistence type="inferred from homology"/>
<protein>
    <recommendedName>
        <fullName evidence="4">glucan endo-1,3-beta-D-glucosidase</fullName>
        <ecNumber evidence="4">3.2.1.39</ecNumber>
    </recommendedName>
</protein>
<feature type="domain" description="X8" evidence="18">
    <location>
        <begin position="372"/>
        <end position="457"/>
    </location>
</feature>
<keyword evidence="20" id="KW-1185">Reference proteome</keyword>
<evidence type="ECO:0000256" key="6">
    <source>
        <dbReference type="ARBA" id="ARBA00022622"/>
    </source>
</evidence>
<dbReference type="SUPFAM" id="SSF51445">
    <property type="entry name" value="(Trans)glycosidases"/>
    <property type="match status" value="1"/>
</dbReference>
<dbReference type="GO" id="GO:0098552">
    <property type="term" value="C:side of membrane"/>
    <property type="evidence" value="ECO:0007669"/>
    <property type="project" value="UniProtKB-KW"/>
</dbReference>
<dbReference type="Pfam" id="PF07983">
    <property type="entry name" value="X8"/>
    <property type="match status" value="1"/>
</dbReference>
<dbReference type="EMBL" id="CM002875">
    <property type="protein sequence ID" value="KFK29190.1"/>
    <property type="molecule type" value="Genomic_DNA"/>
</dbReference>
<dbReference type="Gene3D" id="3.20.20.80">
    <property type="entry name" value="Glycosidases"/>
    <property type="match status" value="1"/>
</dbReference>
<keyword evidence="9" id="KW-0611">Plant defense</keyword>